<sequence length="1093" mass="119205">MHPLFERRLRPIATVILVFFSWFCIEPWNFAVAAQTPAPPAKVSSREKGPSEKLEETLHKIKSLTQALDQDLAADQEIQPRIDQLAEQQKNVAALDAAVLDEFTETEAFLKAKHLPAEILDRHAKALAEYQQNIQTLRKNLDDTVRIHGERKRAKGRGDLKGADQKKGELRAKLKAAKSHLEEKVKERPHQKLDPNNLPHRMPKVKERAPRLKKEEFTEFQKPIQLAFNGDPSTLMLVQSTQDLPTPADLAETIEVQFTPEIQDLAAQLEHHPVKIYNWVHNNIDYVPTYGSIQGAQMCLMTKQCNDIDTASLLIALLRTSGISARYVYGTIVLPIDKAMNWVGGFTDAKSAVTFITSGGVPAAGGISGGKITEVRLEHVWVEAYADYIPSRGAVHKQGDTWVPLDASFKQHLFTPGVKLQTAVSFDGPAFLDQVQATATIDPNTPSVTGVDAAYVQASLTDYQNQIQSYLTANHPNATVGDVLGTRTIKEGKSNILQLTLPYKTLVTAGRYSQVPDTLRHKITFELSTDAFFGPDFSYTASLPALAGKRITLSYDPATSSDQDLINQYIDQLATSIPAYLVHLQPKLKINGEVVSSGPSIGMGLTQTLTLTFTSPSIGQDMVSHLILAGDYSAVGLNLGQVTADLLQKRIDLNDFSEPVGEMLHQTLLSYWGELDAFNKIISSQSHVAVIRHPSEGLAAAKVTPTYLFGVPNKASYKSRTLDIARDLQTVIHQRGDGEKIFSYFTQAGIYSSALEGLIFDQLFGRNLGDGISAVRILELANGRGVPIYLVNASNIGGILPLLEISNEVKSNIQNAVGAGKVIQIPKREITHGGWRGVGYVVQDPTSGAGAYLISGGLLGGSDETAETVFPLPEIPASPVVVYLLIGILATLATAAGAPTLIIAGGVIVGIFLTPSIAEATTATYPNTQGGSLNQGAIIAIILAIIKGISDSISRTRPPEDWIVLRHYTKPESLLKIFTPVFGLLQAGVGESRGIFLTELKLHPAGFRPDGTPNYVYIATALQLFDKLGNIEVERGQAFIELRINRAEFPPGSFSILKPCALQEVQPCNEWLYPFSTLEINSSRVKRIDSFPY</sequence>
<reference evidence="4 5" key="1">
    <citation type="journal article" date="2020" name="Nature">
        <title>Bacterial chemolithoautotrophy via manganese oxidation.</title>
        <authorList>
            <person name="Yu H."/>
            <person name="Leadbetter J.R."/>
        </authorList>
    </citation>
    <scope>NUCLEOTIDE SEQUENCE [LARGE SCALE GENOMIC DNA]</scope>
    <source>
        <strain evidence="4 5">Mn-1</strain>
    </source>
</reference>
<proteinExistence type="predicted"/>
<evidence type="ECO:0000313" key="5">
    <source>
        <dbReference type="Proteomes" id="UP000534783"/>
    </source>
</evidence>
<feature type="compositionally biased region" description="Basic and acidic residues" evidence="1">
    <location>
        <begin position="180"/>
        <end position="193"/>
    </location>
</feature>
<gene>
    <name evidence="4" type="ORF">MNODULE_21655</name>
</gene>
<dbReference type="SUPFAM" id="SSF54001">
    <property type="entry name" value="Cysteine proteinases"/>
    <property type="match status" value="1"/>
</dbReference>
<dbReference type="Proteomes" id="UP000534783">
    <property type="component" value="Unassembled WGS sequence"/>
</dbReference>
<name>A0A7X6DTY8_9BACT</name>
<keyword evidence="5" id="KW-1185">Reference proteome</keyword>
<protein>
    <submittedName>
        <fullName evidence="4">Transglutaminase</fullName>
    </submittedName>
</protein>
<dbReference type="InterPro" id="IPR002931">
    <property type="entry name" value="Transglutaminase-like"/>
</dbReference>
<feature type="domain" description="Transglutaminase-like" evidence="3">
    <location>
        <begin position="271"/>
        <end position="407"/>
    </location>
</feature>
<dbReference type="EMBL" id="VTOW01000006">
    <property type="protein sequence ID" value="NKE73370.1"/>
    <property type="molecule type" value="Genomic_DNA"/>
</dbReference>
<feature type="region of interest" description="Disordered" evidence="1">
    <location>
        <begin position="180"/>
        <end position="211"/>
    </location>
</feature>
<evidence type="ECO:0000256" key="2">
    <source>
        <dbReference type="SAM" id="Phobius"/>
    </source>
</evidence>
<keyword evidence="2" id="KW-0812">Transmembrane</keyword>
<feature type="transmembrane region" description="Helical" evidence="2">
    <location>
        <begin position="880"/>
        <end position="913"/>
    </location>
</feature>
<accession>A0A7X6DTY8</accession>
<evidence type="ECO:0000256" key="1">
    <source>
        <dbReference type="SAM" id="MobiDB-lite"/>
    </source>
</evidence>
<organism evidence="4 5">
    <name type="scientific">Candidatus Manganitrophus noduliformans</name>
    <dbReference type="NCBI Taxonomy" id="2606439"/>
    <lineage>
        <taxon>Bacteria</taxon>
        <taxon>Pseudomonadati</taxon>
        <taxon>Nitrospirota</taxon>
        <taxon>Nitrospiria</taxon>
        <taxon>Candidatus Troglogloeales</taxon>
        <taxon>Candidatus Manganitrophaceae</taxon>
        <taxon>Candidatus Manganitrophus</taxon>
    </lineage>
</organism>
<dbReference type="InterPro" id="IPR038765">
    <property type="entry name" value="Papain-like_cys_pep_sf"/>
</dbReference>
<dbReference type="PANTHER" id="PTHR33490">
    <property type="entry name" value="BLR5614 PROTEIN-RELATED"/>
    <property type="match status" value="1"/>
</dbReference>
<dbReference type="Pfam" id="PF01841">
    <property type="entry name" value="Transglut_core"/>
    <property type="match status" value="1"/>
</dbReference>
<keyword evidence="2" id="KW-0472">Membrane</keyword>
<dbReference type="RefSeq" id="WP_168063319.1">
    <property type="nucleotide sequence ID" value="NZ_VTOW01000006.1"/>
</dbReference>
<dbReference type="AlphaFoldDB" id="A0A7X6DTY8"/>
<dbReference type="PANTHER" id="PTHR33490:SF3">
    <property type="entry name" value="CONSERVED INTEGRAL MEMBRANE PROTEIN"/>
    <property type="match status" value="1"/>
</dbReference>
<keyword evidence="2" id="KW-1133">Transmembrane helix</keyword>
<evidence type="ECO:0000259" key="3">
    <source>
        <dbReference type="Pfam" id="PF01841"/>
    </source>
</evidence>
<dbReference type="Gene3D" id="3.10.620.30">
    <property type="match status" value="1"/>
</dbReference>
<comment type="caution">
    <text evidence="4">The sequence shown here is derived from an EMBL/GenBank/DDBJ whole genome shotgun (WGS) entry which is preliminary data.</text>
</comment>
<evidence type="ECO:0000313" key="4">
    <source>
        <dbReference type="EMBL" id="NKE73370.1"/>
    </source>
</evidence>